<sequence length="79" mass="9204">MKPDMFVLLMVKDNAGRALIRTMRRTDRMKDLLDFSCAIFDVPVDRGRLTFSGKQVTIEKTPKCLSMKDWDKVMFELTT</sequence>
<dbReference type="SUPFAM" id="SSF54236">
    <property type="entry name" value="Ubiquitin-like"/>
    <property type="match status" value="1"/>
</dbReference>
<name>A0A835AKR4_9POAL</name>
<proteinExistence type="predicted"/>
<accession>A0A835AKR4</accession>
<comment type="caution">
    <text evidence="1">The sequence shown here is derived from an EMBL/GenBank/DDBJ whole genome shotgun (WGS) entry which is preliminary data.</text>
</comment>
<gene>
    <name evidence="1" type="ORF">HU200_054763</name>
</gene>
<dbReference type="EMBL" id="JACEFO010002349">
    <property type="protein sequence ID" value="KAF8664580.1"/>
    <property type="molecule type" value="Genomic_DNA"/>
</dbReference>
<evidence type="ECO:0000313" key="1">
    <source>
        <dbReference type="EMBL" id="KAF8664580.1"/>
    </source>
</evidence>
<protein>
    <submittedName>
        <fullName evidence="1">Uncharacterized protein</fullName>
    </submittedName>
</protein>
<organism evidence="1 2">
    <name type="scientific">Digitaria exilis</name>
    <dbReference type="NCBI Taxonomy" id="1010633"/>
    <lineage>
        <taxon>Eukaryota</taxon>
        <taxon>Viridiplantae</taxon>
        <taxon>Streptophyta</taxon>
        <taxon>Embryophyta</taxon>
        <taxon>Tracheophyta</taxon>
        <taxon>Spermatophyta</taxon>
        <taxon>Magnoliopsida</taxon>
        <taxon>Liliopsida</taxon>
        <taxon>Poales</taxon>
        <taxon>Poaceae</taxon>
        <taxon>PACMAD clade</taxon>
        <taxon>Panicoideae</taxon>
        <taxon>Panicodae</taxon>
        <taxon>Paniceae</taxon>
        <taxon>Anthephorinae</taxon>
        <taxon>Digitaria</taxon>
    </lineage>
</organism>
<dbReference type="AlphaFoldDB" id="A0A835AKR4"/>
<keyword evidence="2" id="KW-1185">Reference proteome</keyword>
<reference evidence="1" key="1">
    <citation type="submission" date="2020-07" db="EMBL/GenBank/DDBJ databases">
        <title>Genome sequence and genetic diversity analysis of an under-domesticated orphan crop, white fonio (Digitaria exilis).</title>
        <authorList>
            <person name="Bennetzen J.L."/>
            <person name="Chen S."/>
            <person name="Ma X."/>
            <person name="Wang X."/>
            <person name="Yssel A.E.J."/>
            <person name="Chaluvadi S.R."/>
            <person name="Johnson M."/>
            <person name="Gangashetty P."/>
            <person name="Hamidou F."/>
            <person name="Sanogo M.D."/>
            <person name="Zwaenepoel A."/>
            <person name="Wallace J."/>
            <person name="Van De Peer Y."/>
            <person name="Van Deynze A."/>
        </authorList>
    </citation>
    <scope>NUCLEOTIDE SEQUENCE</scope>
    <source>
        <tissue evidence="1">Leaves</tissue>
    </source>
</reference>
<dbReference type="Gene3D" id="3.10.20.90">
    <property type="entry name" value="Phosphatidylinositol 3-kinase Catalytic Subunit, Chain A, domain 1"/>
    <property type="match status" value="1"/>
</dbReference>
<dbReference type="Proteomes" id="UP000636709">
    <property type="component" value="Unassembled WGS sequence"/>
</dbReference>
<dbReference type="InterPro" id="IPR029071">
    <property type="entry name" value="Ubiquitin-like_domsf"/>
</dbReference>
<evidence type="ECO:0000313" key="2">
    <source>
        <dbReference type="Proteomes" id="UP000636709"/>
    </source>
</evidence>